<dbReference type="EMBL" id="JAPUFD010000019">
    <property type="protein sequence ID" value="MDI1492458.1"/>
    <property type="molecule type" value="Genomic_DNA"/>
</dbReference>
<accession>A0AA43QWY5</accession>
<sequence length="279" mass="31487">MASFLGLPGELRNSIYVVLFTADGKVPHDIASYLAPPTCTEALLSRSRAQKRAIKRRSRQRKDGHVAFLRTCKLVNREATPLLYRHRPLMLALRPNSYILERGLVKIFELTFASKPRSYLLNCGHLLHSLRTIQNIELSIALAPQAESIRDMRFNLLPLKGLHKPNSCHFKLHYDMSFTWGGGTTTMLEQLLDGVSCKGLEVFKSLTFSSKLLNMSSNGWSARVDDFAEPDIDAPDECIMTAVEKFLSPQYGPPTEWNEAVKGEAARRITFYPQKHLAP</sequence>
<protein>
    <recommendedName>
        <fullName evidence="3">F-box protein</fullName>
    </recommendedName>
</protein>
<reference evidence="1" key="1">
    <citation type="journal article" date="2023" name="Genome Biol. Evol.">
        <title>First Whole Genome Sequence and Flow Cytometry Genome Size Data for the Lichen-Forming Fungus Ramalina farinacea (Ascomycota).</title>
        <authorList>
            <person name="Llewellyn T."/>
            <person name="Mian S."/>
            <person name="Hill R."/>
            <person name="Leitch I.J."/>
            <person name="Gaya E."/>
        </authorList>
    </citation>
    <scope>NUCLEOTIDE SEQUENCE</scope>
    <source>
        <strain evidence="1">LIQ254RAFAR</strain>
    </source>
</reference>
<dbReference type="Proteomes" id="UP001161017">
    <property type="component" value="Unassembled WGS sequence"/>
</dbReference>
<evidence type="ECO:0008006" key="3">
    <source>
        <dbReference type="Google" id="ProtNLM"/>
    </source>
</evidence>
<organism evidence="1 2">
    <name type="scientific">Ramalina farinacea</name>
    <dbReference type="NCBI Taxonomy" id="258253"/>
    <lineage>
        <taxon>Eukaryota</taxon>
        <taxon>Fungi</taxon>
        <taxon>Dikarya</taxon>
        <taxon>Ascomycota</taxon>
        <taxon>Pezizomycotina</taxon>
        <taxon>Lecanoromycetes</taxon>
        <taxon>OSLEUM clade</taxon>
        <taxon>Lecanoromycetidae</taxon>
        <taxon>Lecanorales</taxon>
        <taxon>Lecanorineae</taxon>
        <taxon>Ramalinaceae</taxon>
        <taxon>Ramalina</taxon>
    </lineage>
</organism>
<dbReference type="AlphaFoldDB" id="A0AA43QWY5"/>
<gene>
    <name evidence="1" type="ORF">OHK93_003672</name>
</gene>
<name>A0AA43QWY5_9LECA</name>
<comment type="caution">
    <text evidence="1">The sequence shown here is derived from an EMBL/GenBank/DDBJ whole genome shotgun (WGS) entry which is preliminary data.</text>
</comment>
<keyword evidence="2" id="KW-1185">Reference proteome</keyword>
<proteinExistence type="predicted"/>
<evidence type="ECO:0000313" key="2">
    <source>
        <dbReference type="Proteomes" id="UP001161017"/>
    </source>
</evidence>
<evidence type="ECO:0000313" key="1">
    <source>
        <dbReference type="EMBL" id="MDI1492458.1"/>
    </source>
</evidence>